<dbReference type="AlphaFoldDB" id="A0A1E7DSF9"/>
<keyword evidence="2" id="KW-1185">Reference proteome</keyword>
<evidence type="ECO:0000313" key="2">
    <source>
        <dbReference type="Proteomes" id="UP000095658"/>
    </source>
</evidence>
<comment type="caution">
    <text evidence="1">The sequence shown here is derived from an EMBL/GenBank/DDBJ whole genome shotgun (WGS) entry which is preliminary data.</text>
</comment>
<accession>A0A1E7DSF9</accession>
<sequence>MNLNLGSLKNFLELLCNYNRTEITHRFYKNNQPIAFANCLRNTTTIQVTFIQSETIEHYESVEEAASVIHKLIN</sequence>
<evidence type="ECO:0000313" key="1">
    <source>
        <dbReference type="EMBL" id="OES46017.1"/>
    </source>
</evidence>
<reference evidence="1 2" key="1">
    <citation type="submission" date="2016-06" db="EMBL/GenBank/DDBJ databases">
        <title>Domibacillus iocasae genome sequencing.</title>
        <authorList>
            <person name="Verma A."/>
            <person name="Pal Y."/>
            <person name="Ojha A.K."/>
            <person name="Krishnamurthi S."/>
        </authorList>
    </citation>
    <scope>NUCLEOTIDE SEQUENCE [LARGE SCALE GENOMIC DNA]</scope>
    <source>
        <strain evidence="1 2">DSM 29979</strain>
    </source>
</reference>
<name>A0A1E7DSF9_9BACI</name>
<organism evidence="1 2">
    <name type="scientific">Domibacillus iocasae</name>
    <dbReference type="NCBI Taxonomy" id="1714016"/>
    <lineage>
        <taxon>Bacteria</taxon>
        <taxon>Bacillati</taxon>
        <taxon>Bacillota</taxon>
        <taxon>Bacilli</taxon>
        <taxon>Bacillales</taxon>
        <taxon>Bacillaceae</taxon>
        <taxon>Domibacillus</taxon>
    </lineage>
</organism>
<dbReference type="EMBL" id="MAMP01000007">
    <property type="protein sequence ID" value="OES46017.1"/>
    <property type="molecule type" value="Genomic_DNA"/>
</dbReference>
<protein>
    <submittedName>
        <fullName evidence="1">Uncharacterized protein</fullName>
    </submittedName>
</protein>
<proteinExistence type="predicted"/>
<dbReference type="Proteomes" id="UP000095658">
    <property type="component" value="Unassembled WGS sequence"/>
</dbReference>
<gene>
    <name evidence="1" type="ORF">BA724_16765</name>
</gene>